<dbReference type="InterPro" id="IPR000569">
    <property type="entry name" value="HECT_dom"/>
</dbReference>
<dbReference type="SUPFAM" id="SSF56204">
    <property type="entry name" value="Hect, E3 ligase catalytic domain"/>
    <property type="match status" value="1"/>
</dbReference>
<evidence type="ECO:0000256" key="1">
    <source>
        <dbReference type="ARBA" id="ARBA00000885"/>
    </source>
</evidence>
<organism evidence="7 8">
    <name type="scientific">Syncephalis pseudoplumigaleata</name>
    <dbReference type="NCBI Taxonomy" id="1712513"/>
    <lineage>
        <taxon>Eukaryota</taxon>
        <taxon>Fungi</taxon>
        <taxon>Fungi incertae sedis</taxon>
        <taxon>Zoopagomycota</taxon>
        <taxon>Zoopagomycotina</taxon>
        <taxon>Zoopagomycetes</taxon>
        <taxon>Zoopagales</taxon>
        <taxon>Piptocephalidaceae</taxon>
        <taxon>Syncephalis</taxon>
    </lineage>
</organism>
<evidence type="ECO:0000313" key="7">
    <source>
        <dbReference type="EMBL" id="RKP25453.1"/>
    </source>
</evidence>
<evidence type="ECO:0000256" key="3">
    <source>
        <dbReference type="ARBA" id="ARBA00022679"/>
    </source>
</evidence>
<dbReference type="GO" id="GO:0006511">
    <property type="term" value="P:ubiquitin-dependent protein catabolic process"/>
    <property type="evidence" value="ECO:0007669"/>
    <property type="project" value="TreeGrafter"/>
</dbReference>
<dbReference type="FunFam" id="3.30.2160.10:FF:000002">
    <property type="entry name" value="Putative Ubiquitin-protein ligase E3C"/>
    <property type="match status" value="1"/>
</dbReference>
<dbReference type="Gene3D" id="3.90.1750.10">
    <property type="entry name" value="Hect, E3 ligase catalytic domains"/>
    <property type="match status" value="1"/>
</dbReference>
<feature type="domain" description="HECT" evidence="6">
    <location>
        <begin position="259"/>
        <end position="548"/>
    </location>
</feature>
<evidence type="ECO:0000313" key="8">
    <source>
        <dbReference type="Proteomes" id="UP000278143"/>
    </source>
</evidence>
<dbReference type="EMBL" id="KZ989743">
    <property type="protein sequence ID" value="RKP25453.1"/>
    <property type="molecule type" value="Genomic_DNA"/>
</dbReference>
<evidence type="ECO:0000256" key="5">
    <source>
        <dbReference type="PROSITE-ProRule" id="PRU00104"/>
    </source>
</evidence>
<evidence type="ECO:0000256" key="4">
    <source>
        <dbReference type="ARBA" id="ARBA00022786"/>
    </source>
</evidence>
<reference evidence="8" key="1">
    <citation type="journal article" date="2018" name="Nat. Microbiol.">
        <title>Leveraging single-cell genomics to expand the fungal tree of life.</title>
        <authorList>
            <person name="Ahrendt S.R."/>
            <person name="Quandt C.A."/>
            <person name="Ciobanu D."/>
            <person name="Clum A."/>
            <person name="Salamov A."/>
            <person name="Andreopoulos B."/>
            <person name="Cheng J.F."/>
            <person name="Woyke T."/>
            <person name="Pelin A."/>
            <person name="Henrissat B."/>
            <person name="Reynolds N.K."/>
            <person name="Benny G.L."/>
            <person name="Smith M.E."/>
            <person name="James T.Y."/>
            <person name="Grigoriev I.V."/>
        </authorList>
    </citation>
    <scope>NUCLEOTIDE SEQUENCE [LARGE SCALE GENOMIC DNA]</scope>
    <source>
        <strain evidence="8">Benny S71-1</strain>
    </source>
</reference>
<name>A0A4P9YZ55_9FUNG</name>
<keyword evidence="3" id="KW-0808">Transferase</keyword>
<accession>A0A4P9YZ55</accession>
<dbReference type="PANTHER" id="PTHR45700:SF2">
    <property type="entry name" value="UBIQUITIN-PROTEIN LIGASE E3C"/>
    <property type="match status" value="1"/>
</dbReference>
<protein>
    <recommendedName>
        <fullName evidence="2">HECT-type E3 ubiquitin transferase</fullName>
        <ecNumber evidence="2">2.3.2.26</ecNumber>
    </recommendedName>
</protein>
<dbReference type="GO" id="GO:0000209">
    <property type="term" value="P:protein polyubiquitination"/>
    <property type="evidence" value="ECO:0007669"/>
    <property type="project" value="InterPro"/>
</dbReference>
<dbReference type="AlphaFoldDB" id="A0A4P9YZ55"/>
<evidence type="ECO:0000256" key="2">
    <source>
        <dbReference type="ARBA" id="ARBA00012485"/>
    </source>
</evidence>
<dbReference type="InterPro" id="IPR044611">
    <property type="entry name" value="E3A/B/C-like"/>
</dbReference>
<dbReference type="Pfam" id="PF00632">
    <property type="entry name" value="HECT"/>
    <property type="match status" value="1"/>
</dbReference>
<dbReference type="Gene3D" id="3.30.2410.10">
    <property type="entry name" value="Hect, E3 ligase catalytic domain"/>
    <property type="match status" value="2"/>
</dbReference>
<dbReference type="PROSITE" id="PS50237">
    <property type="entry name" value="HECT"/>
    <property type="match status" value="1"/>
</dbReference>
<dbReference type="OrthoDB" id="8068875at2759"/>
<comment type="catalytic activity">
    <reaction evidence="1">
        <text>S-ubiquitinyl-[E2 ubiquitin-conjugating enzyme]-L-cysteine + [acceptor protein]-L-lysine = [E2 ubiquitin-conjugating enzyme]-L-cysteine + N(6)-ubiquitinyl-[acceptor protein]-L-lysine.</text>
        <dbReference type="EC" id="2.3.2.26"/>
    </reaction>
</comment>
<dbReference type="GO" id="GO:0061630">
    <property type="term" value="F:ubiquitin protein ligase activity"/>
    <property type="evidence" value="ECO:0007669"/>
    <property type="project" value="UniProtKB-EC"/>
</dbReference>
<feature type="active site" description="Glycyl thioester intermediate" evidence="5">
    <location>
        <position position="531"/>
    </location>
</feature>
<dbReference type="PANTHER" id="PTHR45700">
    <property type="entry name" value="UBIQUITIN-PROTEIN LIGASE E3C"/>
    <property type="match status" value="1"/>
</dbReference>
<keyword evidence="8" id="KW-1185">Reference proteome</keyword>
<dbReference type="Proteomes" id="UP000278143">
    <property type="component" value="Unassembled WGS sequence"/>
</dbReference>
<dbReference type="EC" id="2.3.2.26" evidence="2"/>
<proteinExistence type="predicted"/>
<dbReference type="SMART" id="SM00119">
    <property type="entry name" value="HECTc"/>
    <property type="match status" value="1"/>
</dbReference>
<keyword evidence="4 5" id="KW-0833">Ubl conjugation pathway</keyword>
<evidence type="ECO:0000259" key="6">
    <source>
        <dbReference type="PROSITE" id="PS50237"/>
    </source>
</evidence>
<sequence length="548" mass="62201">MQSVPPEKTVDTISRILLCAEQLAHRLPLDQLSRFSAVLPFTQLVQQLLLPEASIITSGNAATILVNMITFGQTRIPQLALADKKQAATMFNTLQHMRVLTNTVDMHHADYEQQLFILLMLALQQWPFARGDLMAVLLARAQEIPLLQQCWQLLHASALLGELRTHRFSMGVFREPQYTGAIAALFILCELYSRSLVTLTDTEFYGSANPLPLPDVIDLSAILRFCPTGHWYLEDIDLNMRHVDLGALMDTEEGDDDDDDDDDDEGGGGSEMMVRFIDQFGMEESGFGGGIFKEFITILSKEAFSDQELFSLTTDNRVYPRTDRVALQEHNLKRYEFLGIIVGLAIRDGILLDMTMAGFFLNKWLGKIMEDLASLDPDLYRGLVFLKSYDGNVEDLSLNFTIMDKEADGLHERPLIPNGANIPVTSDNRLNYVYLVANYRLNVQIDRQSRAFLRGLSHLIELRWLRLFDMLELQGLIGGAYKPIDVEDLRRHTVYGGDYHDEDPVILRFWRVFAINPAENDQDRLPTTATCMNLLKLPPFSTDDIMKE</sequence>
<dbReference type="InterPro" id="IPR035983">
    <property type="entry name" value="Hect_E3_ubiquitin_ligase"/>
</dbReference>
<dbReference type="Gene3D" id="3.30.2160.10">
    <property type="entry name" value="Hect, E3 ligase catalytic domain"/>
    <property type="match status" value="1"/>
</dbReference>
<gene>
    <name evidence="7" type="ORF">SYNPS1DRAFT_22587</name>
</gene>